<evidence type="ECO:0000313" key="3">
    <source>
        <dbReference type="Proteomes" id="UP000266067"/>
    </source>
</evidence>
<protein>
    <submittedName>
        <fullName evidence="2">Crp/Fnr family transcriptional regulator</fullName>
    </submittedName>
</protein>
<organism evidence="2 3">
    <name type="scientific">Flagellimonas lutimaris</name>
    <dbReference type="NCBI Taxonomy" id="475082"/>
    <lineage>
        <taxon>Bacteria</taxon>
        <taxon>Pseudomonadati</taxon>
        <taxon>Bacteroidota</taxon>
        <taxon>Flavobacteriia</taxon>
        <taxon>Flavobacteriales</taxon>
        <taxon>Flavobacteriaceae</taxon>
        <taxon>Flagellimonas</taxon>
    </lineage>
</organism>
<dbReference type="EMBL" id="QXFH01000077">
    <property type="protein sequence ID" value="RIV30423.1"/>
    <property type="molecule type" value="Genomic_DNA"/>
</dbReference>
<reference evidence="2 3" key="1">
    <citation type="submission" date="2018-08" db="EMBL/GenBank/DDBJ databases">
        <title>Proposal of Muricauda 72 sp.nov. and Muricauda NH166 sp.nov., isolated from seawater.</title>
        <authorList>
            <person name="Cheng H."/>
            <person name="Wu Y.-H."/>
            <person name="Guo L.-L."/>
            <person name="Xu X.-W."/>
        </authorList>
    </citation>
    <scope>NUCLEOTIDE SEQUENCE [LARGE SCALE GENOMIC DNA]</scope>
    <source>
        <strain evidence="2 3">KCTC 22173</strain>
    </source>
</reference>
<keyword evidence="3" id="KW-1185">Reference proteome</keyword>
<evidence type="ECO:0000259" key="1">
    <source>
        <dbReference type="PROSITE" id="PS50042"/>
    </source>
</evidence>
<dbReference type="CDD" id="cd00038">
    <property type="entry name" value="CAP_ED"/>
    <property type="match status" value="1"/>
</dbReference>
<sequence length="193" mass="22761">MLDAKDKLLSHLKETIELTQEEESIVCDSYSETQLKKKEVLLFAGEVSNHMRFIAEGCLRAYHMDEEAKEHIVQFGIEGWWVNDLYSYLTCTPAKQFVQALEPTTVLQIHRDTLNELYEKVPTIERFYRLKFEKAYVALQDRTINSMSKSAEERYLEFRSKYRSIEQRVPQYMIASYLGITPEFLSALRKKIK</sequence>
<dbReference type="InterPro" id="IPR014710">
    <property type="entry name" value="RmlC-like_jellyroll"/>
</dbReference>
<name>A0A3A1N575_9FLAO</name>
<dbReference type="Gene3D" id="2.60.120.10">
    <property type="entry name" value="Jelly Rolls"/>
    <property type="match status" value="1"/>
</dbReference>
<dbReference type="InterPro" id="IPR018490">
    <property type="entry name" value="cNMP-bd_dom_sf"/>
</dbReference>
<dbReference type="SUPFAM" id="SSF51206">
    <property type="entry name" value="cAMP-binding domain-like"/>
    <property type="match status" value="1"/>
</dbReference>
<feature type="domain" description="Cyclic nucleotide-binding" evidence="1">
    <location>
        <begin position="18"/>
        <end position="135"/>
    </location>
</feature>
<dbReference type="OrthoDB" id="1092431at2"/>
<dbReference type="AlphaFoldDB" id="A0A3A1N575"/>
<gene>
    <name evidence="2" type="ORF">D2V08_15090</name>
</gene>
<dbReference type="Proteomes" id="UP000266067">
    <property type="component" value="Unassembled WGS sequence"/>
</dbReference>
<dbReference type="PROSITE" id="PS50042">
    <property type="entry name" value="CNMP_BINDING_3"/>
    <property type="match status" value="1"/>
</dbReference>
<evidence type="ECO:0000313" key="2">
    <source>
        <dbReference type="EMBL" id="RIV30423.1"/>
    </source>
</evidence>
<accession>A0A3A1N575</accession>
<comment type="caution">
    <text evidence="2">The sequence shown here is derived from an EMBL/GenBank/DDBJ whole genome shotgun (WGS) entry which is preliminary data.</text>
</comment>
<dbReference type="InterPro" id="IPR000595">
    <property type="entry name" value="cNMP-bd_dom"/>
</dbReference>
<proteinExistence type="predicted"/>
<dbReference type="Pfam" id="PF00027">
    <property type="entry name" value="cNMP_binding"/>
    <property type="match status" value="1"/>
</dbReference>